<gene>
    <name evidence="6" type="ORF">SPRG_17703</name>
</gene>
<evidence type="ECO:0000256" key="3">
    <source>
        <dbReference type="ARBA" id="ARBA00022989"/>
    </source>
</evidence>
<evidence type="ECO:0000313" key="7">
    <source>
        <dbReference type="Proteomes" id="UP000030745"/>
    </source>
</evidence>
<evidence type="ECO:0000256" key="1">
    <source>
        <dbReference type="ARBA" id="ARBA00004141"/>
    </source>
</evidence>
<feature type="transmembrane region" description="Helical" evidence="5">
    <location>
        <begin position="92"/>
        <end position="113"/>
    </location>
</feature>
<organism evidence="6 7">
    <name type="scientific">Saprolegnia parasitica (strain CBS 223.65)</name>
    <dbReference type="NCBI Taxonomy" id="695850"/>
    <lineage>
        <taxon>Eukaryota</taxon>
        <taxon>Sar</taxon>
        <taxon>Stramenopiles</taxon>
        <taxon>Oomycota</taxon>
        <taxon>Saprolegniomycetes</taxon>
        <taxon>Saprolegniales</taxon>
        <taxon>Saprolegniaceae</taxon>
        <taxon>Saprolegnia</taxon>
    </lineage>
</organism>
<evidence type="ECO:0008006" key="8">
    <source>
        <dbReference type="Google" id="ProtNLM"/>
    </source>
</evidence>
<dbReference type="STRING" id="695850.A0A067BQ69"/>
<keyword evidence="4 5" id="KW-0472">Membrane</keyword>
<evidence type="ECO:0000313" key="6">
    <source>
        <dbReference type="EMBL" id="KDO16817.1"/>
    </source>
</evidence>
<dbReference type="GeneID" id="24139233"/>
<keyword evidence="7" id="KW-1185">Reference proteome</keyword>
<dbReference type="InterPro" id="IPR045014">
    <property type="entry name" value="TM41A/B"/>
</dbReference>
<accession>A0A067BQ69</accession>
<dbReference type="OrthoDB" id="3364966at2759"/>
<reference evidence="6 7" key="1">
    <citation type="journal article" date="2013" name="PLoS Genet.">
        <title>Distinctive expansion of potential virulence genes in the genome of the oomycete fish pathogen Saprolegnia parasitica.</title>
        <authorList>
            <person name="Jiang R.H."/>
            <person name="de Bruijn I."/>
            <person name="Haas B.J."/>
            <person name="Belmonte R."/>
            <person name="Lobach L."/>
            <person name="Christie J."/>
            <person name="van den Ackerveken G."/>
            <person name="Bottin A."/>
            <person name="Bulone V."/>
            <person name="Diaz-Moreno S.M."/>
            <person name="Dumas B."/>
            <person name="Fan L."/>
            <person name="Gaulin E."/>
            <person name="Govers F."/>
            <person name="Grenville-Briggs L.J."/>
            <person name="Horner N.R."/>
            <person name="Levin J.Z."/>
            <person name="Mammella M."/>
            <person name="Meijer H.J."/>
            <person name="Morris P."/>
            <person name="Nusbaum C."/>
            <person name="Oome S."/>
            <person name="Phillips A.J."/>
            <person name="van Rooyen D."/>
            <person name="Rzeszutek E."/>
            <person name="Saraiva M."/>
            <person name="Secombes C.J."/>
            <person name="Seidl M.F."/>
            <person name="Snel B."/>
            <person name="Stassen J.H."/>
            <person name="Sykes S."/>
            <person name="Tripathy S."/>
            <person name="van den Berg H."/>
            <person name="Vega-Arreguin J.C."/>
            <person name="Wawra S."/>
            <person name="Young S.K."/>
            <person name="Zeng Q."/>
            <person name="Dieguez-Uribeondo J."/>
            <person name="Russ C."/>
            <person name="Tyler B.M."/>
            <person name="van West P."/>
        </authorList>
    </citation>
    <scope>NUCLEOTIDE SEQUENCE [LARGE SCALE GENOMIC DNA]</scope>
    <source>
        <strain evidence="6 7">CBS 223.65</strain>
    </source>
</reference>
<protein>
    <recommendedName>
        <fullName evidence="8">SNARE associated Golgi protein</fullName>
    </recommendedName>
</protein>
<dbReference type="PANTHER" id="PTHR43220">
    <property type="match status" value="1"/>
</dbReference>
<feature type="transmembrane region" description="Helical" evidence="5">
    <location>
        <begin position="144"/>
        <end position="161"/>
    </location>
</feature>
<comment type="subcellular location">
    <subcellularLocation>
        <location evidence="1">Membrane</location>
        <topology evidence="1">Multi-pass membrane protein</topology>
    </subcellularLocation>
</comment>
<evidence type="ECO:0000256" key="4">
    <source>
        <dbReference type="ARBA" id="ARBA00023136"/>
    </source>
</evidence>
<proteinExistence type="predicted"/>
<name>A0A067BQ69_SAPPC</name>
<keyword evidence="3 5" id="KW-1133">Transmembrane helix</keyword>
<dbReference type="VEuPathDB" id="FungiDB:SPRG_17703"/>
<sequence>MADEFYLSLACFSCVYFIKQTFAIPGSVVLNLLAGVLLPLHVTFPVRFVAETEYLLPRKLDVLQATSTQAQVENRLFFVLLFLRTFPFSPNWLLNIASPYLCIPMHLFAPASFLGPMPYNFVTVKAGSMLVQLTSVRDILDTQTLLGFLALTSAMLIPAMVKKRAGAKKNNR</sequence>
<dbReference type="AlphaFoldDB" id="A0A067BQ69"/>
<dbReference type="Proteomes" id="UP000030745">
    <property type="component" value="Unassembled WGS sequence"/>
</dbReference>
<dbReference type="RefSeq" id="XP_012212477.1">
    <property type="nucleotide sequence ID" value="XM_012357087.1"/>
</dbReference>
<dbReference type="PANTHER" id="PTHR43220:SF21">
    <property type="entry name" value="TRANSMEMBRANE PROTEIN 41A"/>
    <property type="match status" value="1"/>
</dbReference>
<dbReference type="EMBL" id="KK583913">
    <property type="protein sequence ID" value="KDO16817.1"/>
    <property type="molecule type" value="Genomic_DNA"/>
</dbReference>
<evidence type="ECO:0000256" key="5">
    <source>
        <dbReference type="SAM" id="Phobius"/>
    </source>
</evidence>
<feature type="transmembrane region" description="Helical" evidence="5">
    <location>
        <begin position="33"/>
        <end position="50"/>
    </location>
</feature>
<evidence type="ECO:0000256" key="2">
    <source>
        <dbReference type="ARBA" id="ARBA00022692"/>
    </source>
</evidence>
<dbReference type="KEGG" id="spar:SPRG_17703"/>
<dbReference type="GO" id="GO:0016020">
    <property type="term" value="C:membrane"/>
    <property type="evidence" value="ECO:0007669"/>
    <property type="project" value="UniProtKB-SubCell"/>
</dbReference>
<keyword evidence="2 5" id="KW-0812">Transmembrane</keyword>